<evidence type="ECO:0000313" key="2">
    <source>
        <dbReference type="Proteomes" id="UP000036356"/>
    </source>
</evidence>
<dbReference type="RefSeq" id="WP_053006557.1">
    <property type="nucleotide sequence ID" value="NZ_LDZY01000024.1"/>
</dbReference>
<dbReference type="STRING" id="476652.DEAC_c42650"/>
<dbReference type="PATRIC" id="fig|476652.3.peg.4512"/>
<name>A0A0J1FK08_9FIRM</name>
<accession>A0A0J1FK08</accession>
<gene>
    <name evidence="1" type="ORF">DEAC_c42650</name>
</gene>
<dbReference type="AlphaFoldDB" id="A0A0J1FK08"/>
<keyword evidence="2" id="KW-1185">Reference proteome</keyword>
<protein>
    <submittedName>
        <fullName evidence="1">Uncharacterized protein</fullName>
    </submittedName>
</protein>
<comment type="caution">
    <text evidence="1">The sequence shown here is derived from an EMBL/GenBank/DDBJ whole genome shotgun (WGS) entry which is preliminary data.</text>
</comment>
<evidence type="ECO:0000313" key="1">
    <source>
        <dbReference type="EMBL" id="KLU63809.1"/>
    </source>
</evidence>
<sequence length="123" mass="13371">MGLKEEIKASALNLGADLVGVASVERFDGAPSGFHPTDIMPETKSVVVIAKKISDQLVCGSLGTAYTNTFQAILRRLDYIASDVAVFVEKVGGKAIPIPADDPYNYWDEENHRGMRDLSSRDK</sequence>
<organism evidence="1 2">
    <name type="scientific">Desulfosporosinus acididurans</name>
    <dbReference type="NCBI Taxonomy" id="476652"/>
    <lineage>
        <taxon>Bacteria</taxon>
        <taxon>Bacillati</taxon>
        <taxon>Bacillota</taxon>
        <taxon>Clostridia</taxon>
        <taxon>Eubacteriales</taxon>
        <taxon>Desulfitobacteriaceae</taxon>
        <taxon>Desulfosporosinus</taxon>
    </lineage>
</organism>
<dbReference type="Proteomes" id="UP000036356">
    <property type="component" value="Unassembled WGS sequence"/>
</dbReference>
<dbReference type="EMBL" id="LDZY01000024">
    <property type="protein sequence ID" value="KLU63809.1"/>
    <property type="molecule type" value="Genomic_DNA"/>
</dbReference>
<reference evidence="1 2" key="1">
    <citation type="submission" date="2015-06" db="EMBL/GenBank/DDBJ databases">
        <title>Draft genome of the moderately acidophilic sulfate reducer Candidatus Desulfosporosinus acididurans strain M1.</title>
        <authorList>
            <person name="Poehlein A."/>
            <person name="Petzsch P."/>
            <person name="Johnson B.D."/>
            <person name="Schloemann M."/>
            <person name="Daniel R."/>
            <person name="Muehling M."/>
        </authorList>
    </citation>
    <scope>NUCLEOTIDE SEQUENCE [LARGE SCALE GENOMIC DNA]</scope>
    <source>
        <strain evidence="1 2">M1</strain>
    </source>
</reference>
<proteinExistence type="predicted"/>